<sequence>MKTDVLSLIHAPQYAEFVLSSLTTAEILQIDERLLKALQDPRLVLIRHLLDTLKVLIDVELESRRESGL</sequence>
<keyword evidence="2" id="KW-1185">Reference proteome</keyword>
<gene>
    <name evidence="1" type="ORF">C7S18_21285</name>
</gene>
<dbReference type="EMBL" id="CP027860">
    <property type="protein sequence ID" value="AVP99551.1"/>
    <property type="molecule type" value="Genomic_DNA"/>
</dbReference>
<reference evidence="1 2" key="1">
    <citation type="submission" date="2018-03" db="EMBL/GenBank/DDBJ databases">
        <title>Ahniella affigens gen. nov., sp. nov., a gammaproteobacterium isolated from sandy soil near a stream.</title>
        <authorList>
            <person name="Ko Y."/>
            <person name="Kim J.-H."/>
        </authorList>
    </citation>
    <scope>NUCLEOTIDE SEQUENCE [LARGE SCALE GENOMIC DNA]</scope>
    <source>
        <strain evidence="1 2">D13</strain>
    </source>
</reference>
<reference evidence="1 2" key="2">
    <citation type="submission" date="2018-03" db="EMBL/GenBank/DDBJ databases">
        <authorList>
            <person name="Keele B.F."/>
        </authorList>
    </citation>
    <scope>NUCLEOTIDE SEQUENCE [LARGE SCALE GENOMIC DNA]</scope>
    <source>
        <strain evidence="1 2">D13</strain>
    </source>
</reference>
<dbReference type="KEGG" id="xba:C7S18_21285"/>
<proteinExistence type="predicted"/>
<protein>
    <submittedName>
        <fullName evidence="1">Uncharacterized protein</fullName>
    </submittedName>
</protein>
<dbReference type="RefSeq" id="WP_106893468.1">
    <property type="nucleotide sequence ID" value="NZ_CP027860.1"/>
</dbReference>
<evidence type="ECO:0000313" key="2">
    <source>
        <dbReference type="Proteomes" id="UP000241074"/>
    </source>
</evidence>
<evidence type="ECO:0000313" key="1">
    <source>
        <dbReference type="EMBL" id="AVP99551.1"/>
    </source>
</evidence>
<organism evidence="1 2">
    <name type="scientific">Ahniella affigens</name>
    <dbReference type="NCBI Taxonomy" id="2021234"/>
    <lineage>
        <taxon>Bacteria</taxon>
        <taxon>Pseudomonadati</taxon>
        <taxon>Pseudomonadota</taxon>
        <taxon>Gammaproteobacteria</taxon>
        <taxon>Lysobacterales</taxon>
        <taxon>Rhodanobacteraceae</taxon>
        <taxon>Ahniella</taxon>
    </lineage>
</organism>
<dbReference type="AlphaFoldDB" id="A0A2P1PXH7"/>
<accession>A0A2P1PXH7</accession>
<name>A0A2P1PXH7_9GAMM</name>
<dbReference type="Proteomes" id="UP000241074">
    <property type="component" value="Chromosome"/>
</dbReference>